<feature type="compositionally biased region" description="Basic residues" evidence="1">
    <location>
        <begin position="90"/>
        <end position="99"/>
    </location>
</feature>
<feature type="region of interest" description="Disordered" evidence="1">
    <location>
        <begin position="51"/>
        <end position="232"/>
    </location>
</feature>
<feature type="compositionally biased region" description="Polar residues" evidence="1">
    <location>
        <begin position="102"/>
        <end position="111"/>
    </location>
</feature>
<evidence type="ECO:0000256" key="1">
    <source>
        <dbReference type="SAM" id="MobiDB-lite"/>
    </source>
</evidence>
<dbReference type="EMBL" id="SGPM01000775">
    <property type="protein sequence ID" value="THH15940.1"/>
    <property type="molecule type" value="Genomic_DNA"/>
</dbReference>
<sequence>MTPVRQSARLASVTPQTKNLVLPEAADATNEAPPAAPSAVPVLSDLPALNTLLTPSSPGSSLTPSPASRTSEVPLPEADDADEVPAPARRSARVPKKRQIFSPESTSQALQAHTEERTNALGLRARSSSSAGHSEETAVSDGSIETAVEMDGVEDTGSLSKKRKRIIEEEEDDQEQEKEKEIDDAGEPEPEEEETTPSATKKRRAPAKSRKTKPAAKKARTAAANARRSVKA</sequence>
<reference evidence="2 3" key="1">
    <citation type="submission" date="2019-02" db="EMBL/GenBank/DDBJ databases">
        <title>Genome sequencing of the rare red list fungi Antrodiella citrinella (Flaviporus citrinellus).</title>
        <authorList>
            <person name="Buettner E."/>
            <person name="Kellner H."/>
        </authorList>
    </citation>
    <scope>NUCLEOTIDE SEQUENCE [LARGE SCALE GENOMIC DNA]</scope>
    <source>
        <strain evidence="2 3">DSM 108506</strain>
    </source>
</reference>
<accession>A0A4S4LZR1</accession>
<comment type="caution">
    <text evidence="2">The sequence shown here is derived from an EMBL/GenBank/DDBJ whole genome shotgun (WGS) entry which is preliminary data.</text>
</comment>
<feature type="compositionally biased region" description="Acidic residues" evidence="1">
    <location>
        <begin position="184"/>
        <end position="195"/>
    </location>
</feature>
<feature type="compositionally biased region" description="Low complexity" evidence="1">
    <location>
        <begin position="51"/>
        <end position="68"/>
    </location>
</feature>
<gene>
    <name evidence="2" type="ORF">EUX98_g9382</name>
</gene>
<keyword evidence="3" id="KW-1185">Reference proteome</keyword>
<feature type="compositionally biased region" description="Low complexity" evidence="1">
    <location>
        <begin position="221"/>
        <end position="232"/>
    </location>
</feature>
<proteinExistence type="predicted"/>
<protein>
    <submittedName>
        <fullName evidence="2">Uncharacterized protein</fullName>
    </submittedName>
</protein>
<organism evidence="2 3">
    <name type="scientific">Antrodiella citrinella</name>
    <dbReference type="NCBI Taxonomy" id="2447956"/>
    <lineage>
        <taxon>Eukaryota</taxon>
        <taxon>Fungi</taxon>
        <taxon>Dikarya</taxon>
        <taxon>Basidiomycota</taxon>
        <taxon>Agaricomycotina</taxon>
        <taxon>Agaricomycetes</taxon>
        <taxon>Polyporales</taxon>
        <taxon>Steccherinaceae</taxon>
        <taxon>Antrodiella</taxon>
    </lineage>
</organism>
<evidence type="ECO:0000313" key="3">
    <source>
        <dbReference type="Proteomes" id="UP000308730"/>
    </source>
</evidence>
<evidence type="ECO:0000313" key="2">
    <source>
        <dbReference type="EMBL" id="THH15940.1"/>
    </source>
</evidence>
<dbReference type="AlphaFoldDB" id="A0A4S4LZR1"/>
<feature type="compositionally biased region" description="Basic residues" evidence="1">
    <location>
        <begin position="200"/>
        <end position="220"/>
    </location>
</feature>
<feature type="compositionally biased region" description="Low complexity" evidence="1">
    <location>
        <begin position="120"/>
        <end position="132"/>
    </location>
</feature>
<dbReference type="Proteomes" id="UP000308730">
    <property type="component" value="Unassembled WGS sequence"/>
</dbReference>
<name>A0A4S4LZR1_9APHY</name>